<dbReference type="STRING" id="5288.A0A5C5FYD9"/>
<organism evidence="2 3">
    <name type="scientific">Rhodotorula diobovata</name>
    <dbReference type="NCBI Taxonomy" id="5288"/>
    <lineage>
        <taxon>Eukaryota</taxon>
        <taxon>Fungi</taxon>
        <taxon>Dikarya</taxon>
        <taxon>Basidiomycota</taxon>
        <taxon>Pucciniomycotina</taxon>
        <taxon>Microbotryomycetes</taxon>
        <taxon>Sporidiobolales</taxon>
        <taxon>Sporidiobolaceae</taxon>
        <taxon>Rhodotorula</taxon>
    </lineage>
</organism>
<dbReference type="EMBL" id="SOZI01000039">
    <property type="protein sequence ID" value="TNY21645.1"/>
    <property type="molecule type" value="Genomic_DNA"/>
</dbReference>
<feature type="compositionally biased region" description="Basic and acidic residues" evidence="1">
    <location>
        <begin position="21"/>
        <end position="30"/>
    </location>
</feature>
<dbReference type="OrthoDB" id="2564267at2759"/>
<protein>
    <submittedName>
        <fullName evidence="2">Uncharacterized protein</fullName>
    </submittedName>
</protein>
<feature type="region of interest" description="Disordered" evidence="1">
    <location>
        <begin position="301"/>
        <end position="366"/>
    </location>
</feature>
<dbReference type="AlphaFoldDB" id="A0A5C5FYD9"/>
<feature type="compositionally biased region" description="Acidic residues" evidence="1">
    <location>
        <begin position="859"/>
        <end position="870"/>
    </location>
</feature>
<feature type="compositionally biased region" description="Basic and acidic residues" evidence="1">
    <location>
        <begin position="741"/>
        <end position="757"/>
    </location>
</feature>
<feature type="compositionally biased region" description="Polar residues" evidence="1">
    <location>
        <begin position="42"/>
        <end position="55"/>
    </location>
</feature>
<feature type="region of interest" description="Disordered" evidence="1">
    <location>
        <begin position="17"/>
        <end position="79"/>
    </location>
</feature>
<sequence length="1130" mass="120919">MRCRACVALCCRRRRRRRRQARVDRRDEASSPRSPHHVSGIETCSTTSLDTSMPEGTQPYRPAAPRSPSSPAPPPAPRDHVNRAQLAAALLGHDISLEPLDPSLPVHSSAVLQPFRHLLDAQAASSPSLSGSYEFVDDALSESGDRVLPGQYAAPSDAAASPVARRSSFAGSAGWSTNGLLDTPAQPLQLSPDEEERLTSEWGLDETMSNAASDDGTGLRHRSSSILLGSVMTGVGLARVHSAGAACETGLPVQRGQEDDDHDAVEVLETRSMPDMDHARPLSFAESIFDGVEQRLANSVSGRASSLASPQVTVEDAASDDDDGAGGPRIKIIERTPTQRRRLGQRLRTQSLGPGAGMSSLPSLADLSGDGSVGDIETLSSGGRSGLAVRDSLFLGPASSSLSRQGSAASPRLSTTLSSSRGSADFDRATTSRPDSRLSLSIPNSRSDELPPSPTQPQASSPITSRSSPGFTSRFDPLVIAAQRAELAKARPAFANPDAGKPPQMVLLPAPLAGRPPSPPRRERVEGPDVDELEPVLDEEEETKDEDNDDDEEDFEDAPGLRKPLHPAGALYGRSLMDVMAERRAQLKAQQRAFVPGSDGRRAMFEWQSTAATTTQDEARAGSSAVEGAGDDVPLALMPAGGRARKPLQGPSPEKKRVAHASIFGPDLVYQRELARAKELEEVERAEREEAERLRREKEDRRKSKGKLVKGAKRRSQLLLLDQAQGQGQERAALPDSQPQLEHEWGQEREWEPARLEEDVEELVEPRQRQDSAATALARRNSLAPSLSIPFGLDGGLSTSASGGDWFAASNPRPAAPVAGSDDEDEDAAGFRPHPISSLGGHFPAGAAARRQSAFGLSSDEDEGSDDEEDKLNGVQSSPGDAGRPSPAGHLPLPGEPSSHGHGTHQDRVAEKDDGDDSEDERPLGQRFLRQSTMPDPQRAPVLNLDFGRDSQDLERIVVGDARDGSDDDEDDKPLGARFSRIQPTDEDDVPLAIRRMSLTPQRFEPSARLHAVDDDGKTVSDESDDRPLGLKHAPVGASPMRSFPYPAAQPMPFVPPGYPPVAAAPGMPHSYSQFSLAPPLPAPVGFGVVPPVAPLDPHAQLALAQMQMQAALQKQATDPIERWRNEVAS</sequence>
<proteinExistence type="predicted"/>
<evidence type="ECO:0000256" key="1">
    <source>
        <dbReference type="SAM" id="MobiDB-lite"/>
    </source>
</evidence>
<feature type="compositionally biased region" description="Acidic residues" evidence="1">
    <location>
        <begin position="528"/>
        <end position="557"/>
    </location>
</feature>
<feature type="compositionally biased region" description="Basic and acidic residues" evidence="1">
    <location>
        <begin position="679"/>
        <end position="702"/>
    </location>
</feature>
<dbReference type="Proteomes" id="UP000311382">
    <property type="component" value="Unassembled WGS sequence"/>
</dbReference>
<feature type="compositionally biased region" description="Basic and acidic residues" evidence="1">
    <location>
        <begin position="947"/>
        <end position="965"/>
    </location>
</feature>
<feature type="compositionally biased region" description="Basic residues" evidence="1">
    <location>
        <begin position="703"/>
        <end position="716"/>
    </location>
</feature>
<feature type="compositionally biased region" description="Low complexity" evidence="1">
    <location>
        <begin position="456"/>
        <end position="465"/>
    </location>
</feature>
<feature type="compositionally biased region" description="Low complexity" evidence="1">
    <location>
        <begin position="717"/>
        <end position="729"/>
    </location>
</feature>
<evidence type="ECO:0000313" key="2">
    <source>
        <dbReference type="EMBL" id="TNY21645.1"/>
    </source>
</evidence>
<feature type="region of interest" description="Disordered" evidence="1">
    <location>
        <begin position="491"/>
        <end position="568"/>
    </location>
</feature>
<feature type="region of interest" description="Disordered" evidence="1">
    <location>
        <begin position="398"/>
        <end position="477"/>
    </location>
</feature>
<gene>
    <name evidence="2" type="ORF">DMC30DRAFT_186865</name>
</gene>
<keyword evidence="3" id="KW-1185">Reference proteome</keyword>
<feature type="compositionally biased region" description="Basic and acidic residues" evidence="1">
    <location>
        <begin position="424"/>
        <end position="436"/>
    </location>
</feature>
<feature type="compositionally biased region" description="Low complexity" evidence="1">
    <location>
        <begin position="398"/>
        <end position="423"/>
    </location>
</feature>
<feature type="region of interest" description="Disordered" evidence="1">
    <location>
        <begin position="611"/>
        <end position="660"/>
    </location>
</feature>
<name>A0A5C5FYD9_9BASI</name>
<accession>A0A5C5FYD9</accession>
<feature type="region of interest" description="Disordered" evidence="1">
    <location>
        <begin position="175"/>
        <end position="220"/>
    </location>
</feature>
<comment type="caution">
    <text evidence="2">The sequence shown here is derived from an EMBL/GenBank/DDBJ whole genome shotgun (WGS) entry which is preliminary data.</text>
</comment>
<evidence type="ECO:0000313" key="3">
    <source>
        <dbReference type="Proteomes" id="UP000311382"/>
    </source>
</evidence>
<feature type="compositionally biased region" description="Polar residues" evidence="1">
    <location>
        <begin position="301"/>
        <end position="312"/>
    </location>
</feature>
<feature type="region of interest" description="Disordered" evidence="1">
    <location>
        <begin position="679"/>
        <end position="1039"/>
    </location>
</feature>
<feature type="compositionally biased region" description="Basic and acidic residues" evidence="1">
    <location>
        <begin position="1006"/>
        <end position="1029"/>
    </location>
</feature>
<reference evidence="2 3" key="1">
    <citation type="submission" date="2019-03" db="EMBL/GenBank/DDBJ databases">
        <title>Rhodosporidium diobovatum UCD-FST 08-225 genome sequencing, assembly, and annotation.</title>
        <authorList>
            <person name="Fakankun I.U."/>
            <person name="Fristensky B."/>
            <person name="Levin D.B."/>
        </authorList>
    </citation>
    <scope>NUCLEOTIDE SEQUENCE [LARGE SCALE GENOMIC DNA]</scope>
    <source>
        <strain evidence="2 3">UCD-FST 08-225</strain>
    </source>
</reference>